<feature type="region of interest" description="Disordered" evidence="2">
    <location>
        <begin position="237"/>
        <end position="260"/>
    </location>
</feature>
<comment type="similarity">
    <text evidence="1">Belongs to the allantoicase family.</text>
</comment>
<dbReference type="PANTHER" id="PTHR12045:SF3">
    <property type="entry name" value="INACTIVE ALLANTOICASE-RELATED"/>
    <property type="match status" value="1"/>
</dbReference>
<feature type="region of interest" description="Disordered" evidence="2">
    <location>
        <begin position="78"/>
        <end position="104"/>
    </location>
</feature>
<keyword evidence="5" id="KW-1185">Reference proteome</keyword>
<dbReference type="EMBL" id="VKHT01001481">
    <property type="protein sequence ID" value="MBB0247213.1"/>
    <property type="molecule type" value="Genomic_DNA"/>
</dbReference>
<feature type="compositionally biased region" description="Basic and acidic residues" evidence="2">
    <location>
        <begin position="94"/>
        <end position="104"/>
    </location>
</feature>
<dbReference type="Gene3D" id="2.60.120.260">
    <property type="entry name" value="Galactose-binding domain-like"/>
    <property type="match status" value="2"/>
</dbReference>
<dbReference type="InterPro" id="IPR008979">
    <property type="entry name" value="Galactose-bd-like_sf"/>
</dbReference>
<dbReference type="GO" id="GO:0000256">
    <property type="term" value="P:allantoin catabolic process"/>
    <property type="evidence" value="ECO:0007669"/>
    <property type="project" value="InterPro"/>
</dbReference>
<organism evidence="4 5">
    <name type="scientific">Streptomyces alkaliphilus</name>
    <dbReference type="NCBI Taxonomy" id="1472722"/>
    <lineage>
        <taxon>Bacteria</taxon>
        <taxon>Bacillati</taxon>
        <taxon>Actinomycetota</taxon>
        <taxon>Actinomycetes</taxon>
        <taxon>Kitasatosporales</taxon>
        <taxon>Streptomycetaceae</taxon>
        <taxon>Streptomyces</taxon>
    </lineage>
</organism>
<dbReference type="GO" id="GO:0004037">
    <property type="term" value="F:allantoicase activity"/>
    <property type="evidence" value="ECO:0007669"/>
    <property type="project" value="InterPro"/>
</dbReference>
<dbReference type="InterPro" id="IPR015908">
    <property type="entry name" value="Allantoicase_dom"/>
</dbReference>
<evidence type="ECO:0000313" key="4">
    <source>
        <dbReference type="EMBL" id="MBB0247213.1"/>
    </source>
</evidence>
<evidence type="ECO:0000313" key="5">
    <source>
        <dbReference type="Proteomes" id="UP000538929"/>
    </source>
</evidence>
<proteinExistence type="inferred from homology"/>
<reference evidence="5" key="1">
    <citation type="submission" date="2019-10" db="EMBL/GenBank/DDBJ databases">
        <title>Streptomyces sp. nov., a novel actinobacterium isolated from alkaline environment.</title>
        <authorList>
            <person name="Golinska P."/>
        </authorList>
    </citation>
    <scope>NUCLEOTIDE SEQUENCE [LARGE SCALE GENOMIC DNA]</scope>
    <source>
        <strain evidence="5">DSM 42118</strain>
    </source>
</reference>
<evidence type="ECO:0000256" key="1">
    <source>
        <dbReference type="ARBA" id="ARBA00009242"/>
    </source>
</evidence>
<protein>
    <recommendedName>
        <fullName evidence="3">Allantoicase domain-containing protein</fullName>
    </recommendedName>
</protein>
<feature type="domain" description="Allantoicase" evidence="3">
    <location>
        <begin position="3"/>
        <end position="51"/>
    </location>
</feature>
<sequence>GAPWTELVPRTRIGGHAAHGFPVTASPRLTHLRLRQYPDGGIARLRVHGDPLPDPVWLAALGTFDLLAAEHGGRVEDASDRFYSPPGHTLLPGRPDRMDQGWETRRRRDGGHDWIRYALPARARIRAVEIDTGRYRGNAPGWARLHTFDAAAPDAGDPADPAAPGWRETIPATRLEPDTVHRLLPGGAPGGEAPTATRVRVEILPDGGLARLRLYGSLTEDGAADLVERFRAALPRTARAVRGAGPGPARNPGGGPPREP</sequence>
<dbReference type="InterPro" id="IPR005164">
    <property type="entry name" value="Allantoicase"/>
</dbReference>
<feature type="domain" description="Allantoicase" evidence="3">
    <location>
        <begin position="72"/>
        <end position="217"/>
    </location>
</feature>
<dbReference type="PANTHER" id="PTHR12045">
    <property type="entry name" value="ALLANTOICASE"/>
    <property type="match status" value="1"/>
</dbReference>
<evidence type="ECO:0000259" key="3">
    <source>
        <dbReference type="Pfam" id="PF03561"/>
    </source>
</evidence>
<gene>
    <name evidence="4" type="ORF">FNQ90_24595</name>
</gene>
<dbReference type="SUPFAM" id="SSF49785">
    <property type="entry name" value="Galactose-binding domain-like"/>
    <property type="match status" value="2"/>
</dbReference>
<dbReference type="Proteomes" id="UP000538929">
    <property type="component" value="Unassembled WGS sequence"/>
</dbReference>
<comment type="caution">
    <text evidence="4">The sequence shown here is derived from an EMBL/GenBank/DDBJ whole genome shotgun (WGS) entry which is preliminary data.</text>
</comment>
<dbReference type="Pfam" id="PF03561">
    <property type="entry name" value="Allantoicase"/>
    <property type="match status" value="2"/>
</dbReference>
<feature type="compositionally biased region" description="Low complexity" evidence="2">
    <location>
        <begin position="237"/>
        <end position="251"/>
    </location>
</feature>
<accession>A0A7W3Y424</accession>
<name>A0A7W3Y424_9ACTN</name>
<dbReference type="AlphaFoldDB" id="A0A7W3Y424"/>
<evidence type="ECO:0000256" key="2">
    <source>
        <dbReference type="SAM" id="MobiDB-lite"/>
    </source>
</evidence>
<feature type="non-terminal residue" evidence="4">
    <location>
        <position position="1"/>
    </location>
</feature>